<reference evidence="4 5" key="1">
    <citation type="submission" date="2016-10" db="EMBL/GenBank/DDBJ databases">
        <title>Draft genome sequence of Coniochaeta ligniaria NRRL30616, a lignocellulolytic fungus for bioabatement of inhibitors in plant biomass hydrolysates.</title>
        <authorList>
            <consortium name="DOE Joint Genome Institute"/>
            <person name="Jimenez D.J."/>
            <person name="Hector R.E."/>
            <person name="Riley R."/>
            <person name="Sun H."/>
            <person name="Grigoriev I.V."/>
            <person name="Van Elsas J.D."/>
            <person name="Nichols N.N."/>
        </authorList>
    </citation>
    <scope>NUCLEOTIDE SEQUENCE [LARGE SCALE GENOMIC DNA]</scope>
    <source>
        <strain evidence="4 5">NRRL 30616</strain>
    </source>
</reference>
<keyword evidence="2" id="KW-0812">Transmembrane</keyword>
<evidence type="ECO:0000313" key="5">
    <source>
        <dbReference type="Proteomes" id="UP000182658"/>
    </source>
</evidence>
<dbReference type="Gene3D" id="1.10.287.110">
    <property type="entry name" value="DnaJ domain"/>
    <property type="match status" value="1"/>
</dbReference>
<dbReference type="PANTHER" id="PTHR44873">
    <property type="entry name" value="DNAJ HOMOLOG SUBFAMILY C MEMBER 30, MITOCHONDRIAL"/>
    <property type="match status" value="1"/>
</dbReference>
<evidence type="ECO:0000256" key="1">
    <source>
        <dbReference type="SAM" id="MobiDB-lite"/>
    </source>
</evidence>
<sequence>MPFLHAPLRAALPVRAGLLSQHRPWLPSRNNFHTSPPLRDDSDSSKNHYETLNVPTDASHAEIKKSFYTLSKTHHPDHNPGNPTSHARFTRIAEAYTVLSHADRRARYDRDNPHLHSSHAHHSAPRRSGSYSSTGPAGGRPPSGLSKRRGTFTGPPPSFYRSGGWGAYGGKRRAAHEETTGMGGMGPGQDPLHSAAGAAPHFDHVGHERMHRRHEEVRRAKRRREGEGEWGTPVVDTGLWVRFVVVTGIVVVAGYVPYWFTQREGRKVRRKEGG</sequence>
<dbReference type="PANTHER" id="PTHR44873:SF1">
    <property type="entry name" value="DNAJ HOMOLOG SUBFAMILY C MEMBER 30, MITOCHONDRIAL"/>
    <property type="match status" value="1"/>
</dbReference>
<dbReference type="CDD" id="cd06257">
    <property type="entry name" value="DnaJ"/>
    <property type="match status" value="1"/>
</dbReference>
<dbReference type="SMART" id="SM00271">
    <property type="entry name" value="DnaJ"/>
    <property type="match status" value="1"/>
</dbReference>
<dbReference type="PRINTS" id="PR00625">
    <property type="entry name" value="JDOMAIN"/>
</dbReference>
<keyword evidence="5" id="KW-1185">Reference proteome</keyword>
<dbReference type="OrthoDB" id="10250354at2759"/>
<organism evidence="4 5">
    <name type="scientific">Coniochaeta ligniaria NRRL 30616</name>
    <dbReference type="NCBI Taxonomy" id="1408157"/>
    <lineage>
        <taxon>Eukaryota</taxon>
        <taxon>Fungi</taxon>
        <taxon>Dikarya</taxon>
        <taxon>Ascomycota</taxon>
        <taxon>Pezizomycotina</taxon>
        <taxon>Sordariomycetes</taxon>
        <taxon>Sordariomycetidae</taxon>
        <taxon>Coniochaetales</taxon>
        <taxon>Coniochaetaceae</taxon>
        <taxon>Coniochaeta</taxon>
    </lineage>
</organism>
<dbReference type="SUPFAM" id="SSF46565">
    <property type="entry name" value="Chaperone J-domain"/>
    <property type="match status" value="1"/>
</dbReference>
<dbReference type="InterPro" id="IPR036869">
    <property type="entry name" value="J_dom_sf"/>
</dbReference>
<evidence type="ECO:0000256" key="2">
    <source>
        <dbReference type="SAM" id="Phobius"/>
    </source>
</evidence>
<protein>
    <submittedName>
        <fullName evidence="4">DnaJ-domain-containing protein</fullName>
    </submittedName>
</protein>
<proteinExistence type="predicted"/>
<name>A0A1J7J6W8_9PEZI</name>
<feature type="region of interest" description="Disordered" evidence="1">
    <location>
        <begin position="109"/>
        <end position="230"/>
    </location>
</feature>
<dbReference type="EMBL" id="KV875098">
    <property type="protein sequence ID" value="OIW29009.1"/>
    <property type="molecule type" value="Genomic_DNA"/>
</dbReference>
<dbReference type="InParanoid" id="A0A1J7J6W8"/>
<dbReference type="PROSITE" id="PS50076">
    <property type="entry name" value="DNAJ_2"/>
    <property type="match status" value="1"/>
</dbReference>
<feature type="compositionally biased region" description="Basic and acidic residues" evidence="1">
    <location>
        <begin position="201"/>
        <end position="218"/>
    </location>
</feature>
<accession>A0A1J7J6W8</accession>
<feature type="domain" description="J" evidence="3">
    <location>
        <begin position="47"/>
        <end position="112"/>
    </location>
</feature>
<dbReference type="InterPro" id="IPR001623">
    <property type="entry name" value="DnaJ_domain"/>
</dbReference>
<feature type="compositionally biased region" description="Basic residues" evidence="1">
    <location>
        <begin position="116"/>
        <end position="125"/>
    </location>
</feature>
<feature type="transmembrane region" description="Helical" evidence="2">
    <location>
        <begin position="239"/>
        <end position="260"/>
    </location>
</feature>
<dbReference type="Pfam" id="PF00226">
    <property type="entry name" value="DnaJ"/>
    <property type="match status" value="1"/>
</dbReference>
<evidence type="ECO:0000259" key="3">
    <source>
        <dbReference type="PROSITE" id="PS50076"/>
    </source>
</evidence>
<keyword evidence="2" id="KW-1133">Transmembrane helix</keyword>
<feature type="compositionally biased region" description="Basic and acidic residues" evidence="1">
    <location>
        <begin position="38"/>
        <end position="49"/>
    </location>
</feature>
<feature type="region of interest" description="Disordered" evidence="1">
    <location>
        <begin position="24"/>
        <end position="57"/>
    </location>
</feature>
<gene>
    <name evidence="4" type="ORF">CONLIGDRAFT_405334</name>
</gene>
<dbReference type="STRING" id="1408157.A0A1J7J6W8"/>
<dbReference type="Proteomes" id="UP000182658">
    <property type="component" value="Unassembled WGS sequence"/>
</dbReference>
<dbReference type="AlphaFoldDB" id="A0A1J7J6W8"/>
<evidence type="ECO:0000313" key="4">
    <source>
        <dbReference type="EMBL" id="OIW29009.1"/>
    </source>
</evidence>
<keyword evidence="2" id="KW-0472">Membrane</keyword>
<dbReference type="InterPro" id="IPR053025">
    <property type="entry name" value="Mito_ATP_Synthase-Asso"/>
</dbReference>